<reference evidence="2 3" key="1">
    <citation type="submission" date="2019-07" db="EMBL/GenBank/DDBJ databases">
        <title>The draft genome sequence of Aquimarina algiphila M91.</title>
        <authorList>
            <person name="Meng X."/>
        </authorList>
    </citation>
    <scope>NUCLEOTIDE SEQUENCE [LARGE SCALE GENOMIC DNA]</scope>
    <source>
        <strain evidence="2 3">M91</strain>
    </source>
</reference>
<accession>A0A554VB73</accession>
<feature type="compositionally biased region" description="Basic and acidic residues" evidence="1">
    <location>
        <begin position="88"/>
        <end position="104"/>
    </location>
</feature>
<dbReference type="EMBL" id="VLNR01000101">
    <property type="protein sequence ID" value="TSE03692.1"/>
    <property type="molecule type" value="Genomic_DNA"/>
</dbReference>
<protein>
    <submittedName>
        <fullName evidence="2">Uncharacterized protein</fullName>
    </submittedName>
</protein>
<keyword evidence="3" id="KW-1185">Reference proteome</keyword>
<dbReference type="RefSeq" id="WP_143918909.1">
    <property type="nucleotide sequence ID" value="NZ_CANMIK010000095.1"/>
</dbReference>
<dbReference type="AlphaFoldDB" id="A0A554VB73"/>
<sequence length="127" mass="14596">MYQLEKINPKILAKISLKHQEKILEQTGSKFLPQKAYDTIKKETQDFTLDLAEAKKVDELFMALLKKNGIVIEESSAPSSSPKMPKTPQEKTGKKTKSKKEEMEFAEKERMRIIDLLELELELEASL</sequence>
<dbReference type="Proteomes" id="UP000318833">
    <property type="component" value="Unassembled WGS sequence"/>
</dbReference>
<feature type="region of interest" description="Disordered" evidence="1">
    <location>
        <begin position="74"/>
        <end position="104"/>
    </location>
</feature>
<evidence type="ECO:0000313" key="3">
    <source>
        <dbReference type="Proteomes" id="UP000318833"/>
    </source>
</evidence>
<organism evidence="2 3">
    <name type="scientific">Aquimarina algiphila</name>
    <dbReference type="NCBI Taxonomy" id="2047982"/>
    <lineage>
        <taxon>Bacteria</taxon>
        <taxon>Pseudomonadati</taxon>
        <taxon>Bacteroidota</taxon>
        <taxon>Flavobacteriia</taxon>
        <taxon>Flavobacteriales</taxon>
        <taxon>Flavobacteriaceae</taxon>
        <taxon>Aquimarina</taxon>
    </lineage>
</organism>
<comment type="caution">
    <text evidence="2">The sequence shown here is derived from an EMBL/GenBank/DDBJ whole genome shotgun (WGS) entry which is preliminary data.</text>
</comment>
<gene>
    <name evidence="2" type="ORF">FOF46_28755</name>
</gene>
<proteinExistence type="predicted"/>
<dbReference type="OrthoDB" id="1164169at2"/>
<evidence type="ECO:0000256" key="1">
    <source>
        <dbReference type="SAM" id="MobiDB-lite"/>
    </source>
</evidence>
<evidence type="ECO:0000313" key="2">
    <source>
        <dbReference type="EMBL" id="TSE03692.1"/>
    </source>
</evidence>
<name>A0A554VB73_9FLAO</name>